<keyword evidence="1" id="KW-0732">Signal</keyword>
<evidence type="ECO:0000259" key="2">
    <source>
        <dbReference type="Pfam" id="PF13628"/>
    </source>
</evidence>
<name>A0AAU7QKR3_9GAMM</name>
<feature type="signal peptide" evidence="1">
    <location>
        <begin position="1"/>
        <end position="22"/>
    </location>
</feature>
<evidence type="ECO:0000313" key="3">
    <source>
        <dbReference type="EMBL" id="XBS90185.1"/>
    </source>
</evidence>
<dbReference type="Pfam" id="PF13628">
    <property type="entry name" value="DUF4142"/>
    <property type="match status" value="1"/>
</dbReference>
<gene>
    <name evidence="3" type="ORF">ABNK63_00650</name>
</gene>
<dbReference type="AlphaFoldDB" id="A0AAU7QKR3"/>
<dbReference type="PROSITE" id="PS51257">
    <property type="entry name" value="PROKAR_LIPOPROTEIN"/>
    <property type="match status" value="1"/>
</dbReference>
<feature type="chain" id="PRO_5043795466" evidence="1">
    <location>
        <begin position="23"/>
        <end position="179"/>
    </location>
</feature>
<reference evidence="3" key="1">
    <citation type="submission" date="2024-06" db="EMBL/GenBank/DDBJ databases">
        <authorList>
            <person name="Sun Y."/>
        </authorList>
    </citation>
    <scope>NUCLEOTIDE SEQUENCE</scope>
    <source>
        <strain evidence="3">IGA1.0</strain>
    </source>
</reference>
<feature type="domain" description="DUF4142" evidence="2">
    <location>
        <begin position="33"/>
        <end position="174"/>
    </location>
</feature>
<dbReference type="InterPro" id="IPR012347">
    <property type="entry name" value="Ferritin-like"/>
</dbReference>
<dbReference type="PANTHER" id="PTHR38593:SF1">
    <property type="entry name" value="BLR2558 PROTEIN"/>
    <property type="match status" value="1"/>
</dbReference>
<organism evidence="3">
    <name type="scientific">Rhodanobacter sp. IGA1.0</name>
    <dbReference type="NCBI Taxonomy" id="3158582"/>
    <lineage>
        <taxon>Bacteria</taxon>
        <taxon>Pseudomonadati</taxon>
        <taxon>Pseudomonadota</taxon>
        <taxon>Gammaproteobacteria</taxon>
        <taxon>Lysobacterales</taxon>
        <taxon>Rhodanobacteraceae</taxon>
        <taxon>Rhodanobacter</taxon>
    </lineage>
</organism>
<dbReference type="Gene3D" id="1.20.1260.10">
    <property type="match status" value="1"/>
</dbReference>
<dbReference type="InterPro" id="IPR025419">
    <property type="entry name" value="DUF4142"/>
</dbReference>
<proteinExistence type="predicted"/>
<evidence type="ECO:0000256" key="1">
    <source>
        <dbReference type="SAM" id="SignalP"/>
    </source>
</evidence>
<dbReference type="EMBL" id="CP157948">
    <property type="protein sequence ID" value="XBS90185.1"/>
    <property type="molecule type" value="Genomic_DNA"/>
</dbReference>
<protein>
    <submittedName>
        <fullName evidence="3">DUF4142 domain-containing protein</fullName>
    </submittedName>
</protein>
<dbReference type="PANTHER" id="PTHR38593">
    <property type="entry name" value="BLR2558 PROTEIN"/>
    <property type="match status" value="1"/>
</dbReference>
<sequence>MTKSLFALVLTLGLGSFASACAAQAPAAAPAINDAQIAHIAYTAGVIDVTAAKQALQKSHNKAVRAFAEEMARDHTAVNDQALALVKKLGVTPQDNPTSQSLAGNAAAEQKKLAALSGSAYDKAYAANEVAYHKAVNAALADNLIPSAQNAELKSLLETGLKLFQSHQMHAEHLAQSLK</sequence>
<dbReference type="RefSeq" id="WP_350016381.1">
    <property type="nucleotide sequence ID" value="NZ_CP157948.1"/>
</dbReference>
<accession>A0AAU7QKR3</accession>